<dbReference type="RefSeq" id="WP_017428555.1">
    <property type="nucleotide sequence ID" value="NZ_CP009909.1"/>
</dbReference>
<proteinExistence type="predicted"/>
<dbReference type="AlphaFoldDB" id="A0A0F0FXI4"/>
<evidence type="ECO:0000313" key="2">
    <source>
        <dbReference type="Proteomes" id="UP000254400"/>
    </source>
</evidence>
<gene>
    <name evidence="1" type="primary">pleD_1</name>
    <name evidence="1" type="ORF">NCTC10343_02511</name>
</gene>
<dbReference type="PROSITE" id="PS50887">
    <property type="entry name" value="GGDEF"/>
    <property type="match status" value="1"/>
</dbReference>
<dbReference type="InterPro" id="IPR050469">
    <property type="entry name" value="Diguanylate_Cyclase"/>
</dbReference>
<dbReference type="InterPro" id="IPR029787">
    <property type="entry name" value="Nucleotide_cyclase"/>
</dbReference>
<dbReference type="PANTHER" id="PTHR45138">
    <property type="entry name" value="REGULATORY COMPONENTS OF SENSORY TRANSDUCTION SYSTEM"/>
    <property type="match status" value="1"/>
</dbReference>
<dbReference type="Proteomes" id="UP000254400">
    <property type="component" value="Unassembled WGS sequence"/>
</dbReference>
<dbReference type="Gene3D" id="3.30.70.270">
    <property type="match status" value="1"/>
</dbReference>
<reference evidence="1 2" key="1">
    <citation type="submission" date="2018-06" db="EMBL/GenBank/DDBJ databases">
        <authorList>
            <consortium name="Pathogen Informatics"/>
            <person name="Doyle S."/>
        </authorList>
    </citation>
    <scope>NUCLEOTIDE SEQUENCE [LARGE SCALE GENOMIC DNA]</scope>
    <source>
        <strain evidence="1 2">NCTC10343</strain>
    </source>
</reference>
<dbReference type="EMBL" id="UGSC01000001">
    <property type="protein sequence ID" value="SUA69649.1"/>
    <property type="molecule type" value="Genomic_DNA"/>
</dbReference>
<dbReference type="InterPro" id="IPR000160">
    <property type="entry name" value="GGDEF_dom"/>
</dbReference>
<evidence type="ECO:0000313" key="1">
    <source>
        <dbReference type="EMBL" id="SUA69649.1"/>
    </source>
</evidence>
<dbReference type="CDD" id="cd01949">
    <property type="entry name" value="GGDEF"/>
    <property type="match status" value="1"/>
</dbReference>
<dbReference type="InterPro" id="IPR043128">
    <property type="entry name" value="Rev_trsase/Diguanyl_cyclase"/>
</dbReference>
<name>A0A0F0FXI4_PAEPO</name>
<dbReference type="Pfam" id="PF00990">
    <property type="entry name" value="GGDEF"/>
    <property type="match status" value="1"/>
</dbReference>
<dbReference type="SUPFAM" id="SSF55073">
    <property type="entry name" value="Nucleotide cyclase"/>
    <property type="match status" value="1"/>
</dbReference>
<organism evidence="1 2">
    <name type="scientific">Paenibacillus polymyxa</name>
    <name type="common">Bacillus polymyxa</name>
    <dbReference type="NCBI Taxonomy" id="1406"/>
    <lineage>
        <taxon>Bacteria</taxon>
        <taxon>Bacillati</taxon>
        <taxon>Bacillota</taxon>
        <taxon>Bacilli</taxon>
        <taxon>Bacillales</taxon>
        <taxon>Paenibacillaceae</taxon>
        <taxon>Paenibacillus</taxon>
    </lineage>
</organism>
<dbReference type="FunFam" id="3.30.70.270:FF:000001">
    <property type="entry name" value="Diguanylate cyclase domain protein"/>
    <property type="match status" value="1"/>
</dbReference>
<dbReference type="NCBIfam" id="TIGR00254">
    <property type="entry name" value="GGDEF"/>
    <property type="match status" value="1"/>
</dbReference>
<dbReference type="SMART" id="SM00267">
    <property type="entry name" value="GGDEF"/>
    <property type="match status" value="1"/>
</dbReference>
<protein>
    <submittedName>
        <fullName evidence="1">Chemotaxis protein CheY</fullName>
    </submittedName>
</protein>
<dbReference type="GO" id="GO:0052621">
    <property type="term" value="F:diguanylate cyclase activity"/>
    <property type="evidence" value="ECO:0007669"/>
    <property type="project" value="TreeGrafter"/>
</dbReference>
<dbReference type="PANTHER" id="PTHR45138:SF9">
    <property type="entry name" value="DIGUANYLATE CYCLASE DGCM-RELATED"/>
    <property type="match status" value="1"/>
</dbReference>
<dbReference type="GeneID" id="93345907"/>
<sequence length="374" mass="43530">MNKTKRLTQTMDYRTKQARWVRKMLLLYWMIITVHFIVQLGSYLFLDYPASPYEFYVGVLIVPTLIMSGSNLLAELAHFKFNRYSFVILFMASTVICWMIIRLNYDIRIIPALCLLPIFSSILFFNRRLIWLSFVLQVIVFFLLLAIDGSFRSYLSDFDIVAIPTFLIMSTFIALIIQASGRDLLVDLYKTKRAQQELMISNAIISKMSMTDGLTKLYNHLSFQNFYEKALEYAEQGAIIHLALVDIDNFKKINDTYGHQFGDKILEGISQIITEQITANDIPARYGGEEFAILMFEHTFEEAYQIVENIRREVEKMTFQEKMQIVSVTVSIGLKSYTEDMNKDKDVFFQETDDYLYQAKRSGKNKIVALNHIA</sequence>
<accession>A0A0F0FXI4</accession>